<feature type="region of interest" description="Disordered" evidence="1">
    <location>
        <begin position="603"/>
        <end position="627"/>
    </location>
</feature>
<accession>A0A9W7EBN6</accession>
<feature type="region of interest" description="Disordered" evidence="1">
    <location>
        <begin position="1"/>
        <end position="34"/>
    </location>
</feature>
<reference evidence="4" key="1">
    <citation type="journal article" date="2023" name="Commun. Biol.">
        <title>Genome analysis of Parmales, the sister group of diatoms, reveals the evolutionary specialization of diatoms from phago-mixotrophs to photoautotrophs.</title>
        <authorList>
            <person name="Ban H."/>
            <person name="Sato S."/>
            <person name="Yoshikawa S."/>
            <person name="Yamada K."/>
            <person name="Nakamura Y."/>
            <person name="Ichinomiya M."/>
            <person name="Sato N."/>
            <person name="Blanc-Mathieu R."/>
            <person name="Endo H."/>
            <person name="Kuwata A."/>
            <person name="Ogata H."/>
        </authorList>
    </citation>
    <scope>NUCLEOTIDE SEQUENCE [LARGE SCALE GENOMIC DNA]</scope>
    <source>
        <strain evidence="4">NIES 3701</strain>
    </source>
</reference>
<dbReference type="AlphaFoldDB" id="A0A9W7EBN6"/>
<feature type="compositionally biased region" description="Polar residues" evidence="1">
    <location>
        <begin position="615"/>
        <end position="627"/>
    </location>
</feature>
<dbReference type="OrthoDB" id="194276at2759"/>
<proteinExistence type="predicted"/>
<dbReference type="Proteomes" id="UP001165085">
    <property type="component" value="Unassembled WGS sequence"/>
</dbReference>
<dbReference type="PANTHER" id="PTHR23011">
    <property type="entry name" value="CYCLIC NUCLEOTIDE-BINDING DOMAIN CONTAINING PROTEIN"/>
    <property type="match status" value="1"/>
</dbReference>
<sequence length="627" mass="71387">MAKSRRVTHNLPSRKPSLQICHRSRSMGDVPDNESTAKLAAMSLSAGEGQRSGEELKDQDTEIDVDVVNDDDNKYPEIFVTQKNLSAFEKNIDGAHDPLAAVENLSHIVTRWMNTSHQVDKRRHDMHLAFRSWFDIMRLYHMIEERRVQRELGKVARKLLRKEPKKRKPQDTLKLIKFHNISMSGIKDYSGFKTFGSLNKKQLQVFYKHVSFKELKKGSPVFLQGTAGYGYFMLLSGSVNIFSAADKRQREIINELSSHVLKEDTKGLKVDTLGGFCGRPLHSVVIEEGTQGVGFGGVQMMGGGGNNYVCSAICAENTEIIIVDPAHYKDLLLADHKAKYILSERINRISSMPVFKSLVKTQVEHFAEDFTNNVYMKKSVLVARGDQFNKIIVVNRGEICVYAIVEDPRVVGRLLEVEVITAGSGSIIGDIELVSNQKIFGLKAVAMTASVETYEIDVSAFKRHLYSQHTVKMRRDVETGVEEKKKFHAERIKGEMLKYAKHVRKMVEDRTRLSEDAGDVADKIQHVRGEWEREYMEFMKKQMVPFRVKPAYDYAREDLFLKRDVHSSSGVKVMNRQVKIPPPKRNEFIPDVVKDFEAPPYFDQTLRGSSRGGSRKTTNAMRMSMTR</sequence>
<evidence type="ECO:0000313" key="3">
    <source>
        <dbReference type="EMBL" id="GMH72783.1"/>
    </source>
</evidence>
<gene>
    <name evidence="3" type="ORF">TrST_g12131</name>
</gene>
<evidence type="ECO:0000259" key="2">
    <source>
        <dbReference type="PROSITE" id="PS50042"/>
    </source>
</evidence>
<feature type="domain" description="Cyclic nucleotide-binding" evidence="2">
    <location>
        <begin position="354"/>
        <end position="474"/>
    </location>
</feature>
<dbReference type="InterPro" id="IPR014710">
    <property type="entry name" value="RmlC-like_jellyroll"/>
</dbReference>
<dbReference type="EMBL" id="BRXY01000159">
    <property type="protein sequence ID" value="GMH72783.1"/>
    <property type="molecule type" value="Genomic_DNA"/>
</dbReference>
<name>A0A9W7EBN6_9STRA</name>
<dbReference type="CDD" id="cd00038">
    <property type="entry name" value="CAP_ED"/>
    <property type="match status" value="1"/>
</dbReference>
<dbReference type="SUPFAM" id="SSF51206">
    <property type="entry name" value="cAMP-binding domain-like"/>
    <property type="match status" value="2"/>
</dbReference>
<keyword evidence="4" id="KW-1185">Reference proteome</keyword>
<dbReference type="InterPro" id="IPR018490">
    <property type="entry name" value="cNMP-bd_dom_sf"/>
</dbReference>
<protein>
    <recommendedName>
        <fullName evidence="2">Cyclic nucleotide-binding domain-containing protein</fullName>
    </recommendedName>
</protein>
<feature type="domain" description="Cyclic nucleotide-binding" evidence="2">
    <location>
        <begin position="194"/>
        <end position="257"/>
    </location>
</feature>
<dbReference type="PROSITE" id="PS50042">
    <property type="entry name" value="CNMP_BINDING_3"/>
    <property type="match status" value="2"/>
</dbReference>
<evidence type="ECO:0000256" key="1">
    <source>
        <dbReference type="SAM" id="MobiDB-lite"/>
    </source>
</evidence>
<dbReference type="PANTHER" id="PTHR23011:SF28">
    <property type="entry name" value="CYCLIC NUCLEOTIDE-BINDING DOMAIN CONTAINING PROTEIN"/>
    <property type="match status" value="1"/>
</dbReference>
<organism evidence="3 4">
    <name type="scientific">Triparma strigata</name>
    <dbReference type="NCBI Taxonomy" id="1606541"/>
    <lineage>
        <taxon>Eukaryota</taxon>
        <taxon>Sar</taxon>
        <taxon>Stramenopiles</taxon>
        <taxon>Ochrophyta</taxon>
        <taxon>Bolidophyceae</taxon>
        <taxon>Parmales</taxon>
        <taxon>Triparmaceae</taxon>
        <taxon>Triparma</taxon>
    </lineage>
</organism>
<dbReference type="Gene3D" id="2.60.120.10">
    <property type="entry name" value="Jelly Rolls"/>
    <property type="match status" value="2"/>
</dbReference>
<dbReference type="InterPro" id="IPR000595">
    <property type="entry name" value="cNMP-bd_dom"/>
</dbReference>
<evidence type="ECO:0000313" key="4">
    <source>
        <dbReference type="Proteomes" id="UP001165085"/>
    </source>
</evidence>
<comment type="caution">
    <text evidence="3">The sequence shown here is derived from an EMBL/GenBank/DDBJ whole genome shotgun (WGS) entry which is preliminary data.</text>
</comment>